<dbReference type="AlphaFoldDB" id="A0A375ABA2"/>
<organism evidence="1 2">
    <name type="scientific">Dickeya aquatica</name>
    <dbReference type="NCBI Taxonomy" id="1401087"/>
    <lineage>
        <taxon>Bacteria</taxon>
        <taxon>Pseudomonadati</taxon>
        <taxon>Pseudomonadota</taxon>
        <taxon>Gammaproteobacteria</taxon>
        <taxon>Enterobacterales</taxon>
        <taxon>Pectobacteriaceae</taxon>
        <taxon>Dickeya</taxon>
    </lineage>
</organism>
<protein>
    <submittedName>
        <fullName evidence="1">Uncharacterized protein</fullName>
    </submittedName>
</protein>
<name>A0A375ABA2_9GAMM</name>
<dbReference type="KEGG" id="daq:DAQ1742_02407"/>
<evidence type="ECO:0000313" key="2">
    <source>
        <dbReference type="Proteomes" id="UP000294820"/>
    </source>
</evidence>
<accession>A0A375ABA2</accession>
<gene>
    <name evidence="1" type="ORF">DAQ1742_02407</name>
</gene>
<reference evidence="1 2" key="1">
    <citation type="submission" date="2016-09" db="EMBL/GenBank/DDBJ databases">
        <authorList>
            <person name="Reverchon S."/>
            <person name="Nasser W."/>
            <person name="Leonard S."/>
            <person name="Brochier C."/>
            <person name="Duprey A."/>
        </authorList>
    </citation>
    <scope>NUCLEOTIDE SEQUENCE [LARGE SCALE GENOMIC DNA]</scope>
    <source>
        <strain evidence="1 2">174/2</strain>
    </source>
</reference>
<proteinExistence type="predicted"/>
<sequence>MDDDLSRLMAGQRRPVSRIRVEVDGQWQRVPEVVYPPGVRKTR</sequence>
<keyword evidence="2" id="KW-1185">Reference proteome</keyword>
<evidence type="ECO:0000313" key="1">
    <source>
        <dbReference type="EMBL" id="SLM63295.1"/>
    </source>
</evidence>
<dbReference type="EMBL" id="LT615367">
    <property type="protein sequence ID" value="SLM63295.1"/>
    <property type="molecule type" value="Genomic_DNA"/>
</dbReference>
<dbReference type="Proteomes" id="UP000294820">
    <property type="component" value="Chromosome 1"/>
</dbReference>